<comment type="subcellular location">
    <subcellularLocation>
        <location evidence="1 10">Cell membrane</location>
        <topology evidence="1 10">Multi-pass membrane protein</topology>
    </subcellularLocation>
</comment>
<accession>A0AA97J7P8</accession>
<feature type="transmembrane region" description="Helical" evidence="10">
    <location>
        <begin position="27"/>
        <end position="48"/>
    </location>
</feature>
<keyword evidence="12" id="KW-1185">Reference proteome</keyword>
<sequence length="308" mass="34644">MEKNNVTLWSEFILQGFLSQTKSPATVVSLLLIMFLMVLSENCLLLYLIQVDSGLHSPMYFFLSQLSFMDICQTLTIGPKLTGDFFRKKSVISLSGCSVQIFFIMTMALAEYFLLAAMSYDRYVAICRPLQYPVLMRRNICLSLTVGVWGSATPHALVPTVYVLLQPYCGSNVIQHIYCDLPSMLKLSCSDTSAFEKFTLLLSVELFLPPLSTILVSYSCILVTVLQSTGKSHKALGTCFSHLAVVGLFYGAAMFKYMRPMSYRTPFQDDIVSVLCTIVTPMLNPLIYSLRNRDVLGALTKLFRIHYH</sequence>
<dbReference type="FunFam" id="1.20.1070.10:FF:000008">
    <property type="entry name" value="Olfactory receptor"/>
    <property type="match status" value="1"/>
</dbReference>
<feature type="transmembrane region" description="Helical" evidence="10">
    <location>
        <begin position="206"/>
        <end position="226"/>
    </location>
</feature>
<evidence type="ECO:0000256" key="1">
    <source>
        <dbReference type="ARBA" id="ARBA00004651"/>
    </source>
</evidence>
<keyword evidence="8 9" id="KW-0807">Transducer</keyword>
<keyword evidence="5 10" id="KW-0552">Olfaction</keyword>
<organism evidence="12 13">
    <name type="scientific">Eublepharis macularius</name>
    <name type="common">Leopard gecko</name>
    <name type="synonym">Cyrtodactylus macularius</name>
    <dbReference type="NCBI Taxonomy" id="481883"/>
    <lineage>
        <taxon>Eukaryota</taxon>
        <taxon>Metazoa</taxon>
        <taxon>Chordata</taxon>
        <taxon>Craniata</taxon>
        <taxon>Vertebrata</taxon>
        <taxon>Euteleostomi</taxon>
        <taxon>Lepidosauria</taxon>
        <taxon>Squamata</taxon>
        <taxon>Bifurcata</taxon>
        <taxon>Gekkota</taxon>
        <taxon>Eublepharidae</taxon>
        <taxon>Eublepharinae</taxon>
        <taxon>Eublepharis</taxon>
    </lineage>
</organism>
<reference evidence="13" key="1">
    <citation type="submission" date="2025-08" db="UniProtKB">
        <authorList>
            <consortium name="RefSeq"/>
        </authorList>
    </citation>
    <scope>IDENTIFICATION</scope>
    <source>
        <tissue evidence="13">Blood</tissue>
    </source>
</reference>
<evidence type="ECO:0000259" key="11">
    <source>
        <dbReference type="PROSITE" id="PS50262"/>
    </source>
</evidence>
<evidence type="ECO:0000256" key="2">
    <source>
        <dbReference type="ARBA" id="ARBA00022475"/>
    </source>
</evidence>
<keyword evidence="2 10" id="KW-1003">Cell membrane</keyword>
<dbReference type="KEGG" id="emc:129327692"/>
<keyword evidence="7 10" id="KW-0472">Membrane</keyword>
<proteinExistence type="inferred from homology"/>
<evidence type="ECO:0000256" key="8">
    <source>
        <dbReference type="ARBA" id="ARBA00023224"/>
    </source>
</evidence>
<dbReference type="SUPFAM" id="SSF81321">
    <property type="entry name" value="Family A G protein-coupled receptor-like"/>
    <property type="match status" value="1"/>
</dbReference>
<evidence type="ECO:0000256" key="10">
    <source>
        <dbReference type="RuleBase" id="RU363047"/>
    </source>
</evidence>
<dbReference type="PROSITE" id="PS50262">
    <property type="entry name" value="G_PROTEIN_RECEP_F1_2"/>
    <property type="match status" value="1"/>
</dbReference>
<comment type="similarity">
    <text evidence="9">Belongs to the G-protein coupled receptor 1 family.</text>
</comment>
<protein>
    <recommendedName>
        <fullName evidence="10">Olfactory receptor</fullName>
    </recommendedName>
</protein>
<dbReference type="Proteomes" id="UP001190640">
    <property type="component" value="Chromosome 4"/>
</dbReference>
<dbReference type="Gene3D" id="1.20.1070.10">
    <property type="entry name" value="Rhodopsin 7-helix transmembrane proteins"/>
    <property type="match status" value="1"/>
</dbReference>
<evidence type="ECO:0000256" key="6">
    <source>
        <dbReference type="ARBA" id="ARBA00022989"/>
    </source>
</evidence>
<keyword evidence="4 9" id="KW-0812">Transmembrane</keyword>
<evidence type="ECO:0000256" key="5">
    <source>
        <dbReference type="ARBA" id="ARBA00022725"/>
    </source>
</evidence>
<dbReference type="GO" id="GO:0005886">
    <property type="term" value="C:plasma membrane"/>
    <property type="evidence" value="ECO:0007669"/>
    <property type="project" value="UniProtKB-SubCell"/>
</dbReference>
<keyword evidence="6 10" id="KW-1133">Transmembrane helix</keyword>
<evidence type="ECO:0000256" key="3">
    <source>
        <dbReference type="ARBA" id="ARBA00022606"/>
    </source>
</evidence>
<keyword evidence="3 10" id="KW-0716">Sensory transduction</keyword>
<dbReference type="GeneID" id="129327692"/>
<dbReference type="InterPro" id="IPR017452">
    <property type="entry name" value="GPCR_Rhodpsn_7TM"/>
</dbReference>
<keyword evidence="9" id="KW-0297">G-protein coupled receptor</keyword>
<dbReference type="PRINTS" id="PR00237">
    <property type="entry name" value="GPCRRHODOPSN"/>
</dbReference>
<name>A0AA97J7P8_EUBMA</name>
<evidence type="ECO:0000313" key="13">
    <source>
        <dbReference type="RefSeq" id="XP_054832421.1"/>
    </source>
</evidence>
<dbReference type="GO" id="GO:0004984">
    <property type="term" value="F:olfactory receptor activity"/>
    <property type="evidence" value="ECO:0007669"/>
    <property type="project" value="InterPro"/>
</dbReference>
<evidence type="ECO:0000313" key="12">
    <source>
        <dbReference type="Proteomes" id="UP001190640"/>
    </source>
</evidence>
<dbReference type="Pfam" id="PF13853">
    <property type="entry name" value="7tm_4"/>
    <property type="match status" value="1"/>
</dbReference>
<feature type="transmembrane region" description="Helical" evidence="10">
    <location>
        <begin position="238"/>
        <end position="259"/>
    </location>
</feature>
<dbReference type="InterPro" id="IPR000276">
    <property type="entry name" value="GPCR_Rhodpsn"/>
</dbReference>
<feature type="transmembrane region" description="Helical" evidence="10">
    <location>
        <begin position="99"/>
        <end position="120"/>
    </location>
</feature>
<dbReference type="PANTHER" id="PTHR26453">
    <property type="entry name" value="OLFACTORY RECEPTOR"/>
    <property type="match status" value="1"/>
</dbReference>
<feature type="transmembrane region" description="Helical" evidence="10">
    <location>
        <begin position="140"/>
        <end position="158"/>
    </location>
</feature>
<gene>
    <name evidence="13" type="primary">LOC129327692</name>
</gene>
<evidence type="ECO:0000256" key="9">
    <source>
        <dbReference type="RuleBase" id="RU000688"/>
    </source>
</evidence>
<feature type="domain" description="G-protein coupled receptors family 1 profile" evidence="11">
    <location>
        <begin position="41"/>
        <end position="288"/>
    </location>
</feature>
<dbReference type="PRINTS" id="PR00245">
    <property type="entry name" value="OLFACTORYR"/>
</dbReference>
<dbReference type="GO" id="GO:0004930">
    <property type="term" value="F:G protein-coupled receptor activity"/>
    <property type="evidence" value="ECO:0007669"/>
    <property type="project" value="UniProtKB-KW"/>
</dbReference>
<evidence type="ECO:0000256" key="4">
    <source>
        <dbReference type="ARBA" id="ARBA00022692"/>
    </source>
</evidence>
<dbReference type="InterPro" id="IPR000725">
    <property type="entry name" value="Olfact_rcpt"/>
</dbReference>
<keyword evidence="9" id="KW-0675">Receptor</keyword>
<dbReference type="PROSITE" id="PS00237">
    <property type="entry name" value="G_PROTEIN_RECEP_F1_1"/>
    <property type="match status" value="1"/>
</dbReference>
<feature type="transmembrane region" description="Helical" evidence="10">
    <location>
        <begin position="271"/>
        <end position="290"/>
    </location>
</feature>
<dbReference type="AlphaFoldDB" id="A0AA97J7P8"/>
<dbReference type="RefSeq" id="XP_054832421.1">
    <property type="nucleotide sequence ID" value="XM_054976446.1"/>
</dbReference>
<evidence type="ECO:0000256" key="7">
    <source>
        <dbReference type="ARBA" id="ARBA00023136"/>
    </source>
</evidence>